<evidence type="ECO:0000256" key="3">
    <source>
        <dbReference type="SAM" id="MobiDB-lite"/>
    </source>
</evidence>
<dbReference type="InterPro" id="IPR011107">
    <property type="entry name" value="PPI_Ypi1"/>
</dbReference>
<accession>A0A161MPX3</accession>
<feature type="region of interest" description="Disordered" evidence="3">
    <location>
        <begin position="103"/>
        <end position="155"/>
    </location>
</feature>
<organism evidence="4">
    <name type="scientific">Triatoma infestans</name>
    <name type="common">Assassin bug</name>
    <dbReference type="NCBI Taxonomy" id="30076"/>
    <lineage>
        <taxon>Eukaryota</taxon>
        <taxon>Metazoa</taxon>
        <taxon>Ecdysozoa</taxon>
        <taxon>Arthropoda</taxon>
        <taxon>Hexapoda</taxon>
        <taxon>Insecta</taxon>
        <taxon>Pterygota</taxon>
        <taxon>Neoptera</taxon>
        <taxon>Paraneoptera</taxon>
        <taxon>Hemiptera</taxon>
        <taxon>Heteroptera</taxon>
        <taxon>Panheteroptera</taxon>
        <taxon>Cimicomorpha</taxon>
        <taxon>Reduviidae</taxon>
        <taxon>Triatominae</taxon>
        <taxon>Triatoma</taxon>
    </lineage>
</organism>
<dbReference type="AlphaFoldDB" id="A0A161MPX3"/>
<dbReference type="PANTHER" id="PTHR20835">
    <property type="entry name" value="E3 UBIQUITIN-PROTEIN LIGASE PPP1R11-RELATED"/>
    <property type="match status" value="1"/>
</dbReference>
<dbReference type="Pfam" id="PF07491">
    <property type="entry name" value="PPI_Ypi1"/>
    <property type="match status" value="1"/>
</dbReference>
<dbReference type="GO" id="GO:0004865">
    <property type="term" value="F:protein serine/threonine phosphatase inhibitor activity"/>
    <property type="evidence" value="ECO:0007669"/>
    <property type="project" value="InterPro"/>
</dbReference>
<reference evidence="4" key="1">
    <citation type="submission" date="2016-04" db="EMBL/GenBank/DDBJ databases">
        <authorList>
            <person name="Calderon-Fernandez G.M.Sr."/>
        </authorList>
    </citation>
    <scope>NUCLEOTIDE SEQUENCE</scope>
    <source>
        <strain evidence="4">Int1</strain>
        <tissue evidence="4">Integument</tissue>
    </source>
</reference>
<name>A0A161MPX3_TRIIF</name>
<evidence type="ECO:0000313" key="4">
    <source>
        <dbReference type="EMBL" id="JAS00379.1"/>
    </source>
</evidence>
<dbReference type="EMBL" id="GEMB01002819">
    <property type="protein sequence ID" value="JAS00379.1"/>
    <property type="molecule type" value="Transcribed_RNA"/>
</dbReference>
<protein>
    <recommendedName>
        <fullName evidence="1">E3 ubiquitin-protein ligase PPP1R11</fullName>
    </recommendedName>
    <alternativeName>
        <fullName evidence="2">Protein phosphatase 1 regulatory subunit 11</fullName>
    </alternativeName>
</protein>
<dbReference type="GO" id="GO:0008157">
    <property type="term" value="F:protein phosphatase 1 binding"/>
    <property type="evidence" value="ECO:0007669"/>
    <property type="project" value="TreeGrafter"/>
</dbReference>
<sequence length="155" mass="16798">MQPVIKIVLFMAERTSEAVGSSTQTVTIEQVDGRAPQGVRTIRLTLRKPKPAKQVKWSTETVDNEHLNRKKSKCCCIYEKPKNFGESSSESDDECENCFGHVELKKKNRHPSGGPPSPSNEDDDNSEDGAAGGGNKEPSSKDGHSAEPTPSDSVG</sequence>
<reference evidence="4" key="2">
    <citation type="journal article" date="2017" name="J. Med. Entomol.">
        <title>Transcriptome Analysis of the Triatoma infestans (Hemiptera: Reduviidae) Integument.</title>
        <authorList>
            <person name="Calderon-Fernandez G.M."/>
            <person name="Moriconi D.E."/>
            <person name="Dulbecco A.B."/>
            <person name="Juarez M.P."/>
        </authorList>
    </citation>
    <scope>NUCLEOTIDE SEQUENCE</scope>
    <source>
        <strain evidence="4">Int1</strain>
        <tissue evidence="4">Integument</tissue>
    </source>
</reference>
<proteinExistence type="predicted"/>
<evidence type="ECO:0000256" key="2">
    <source>
        <dbReference type="ARBA" id="ARBA00031039"/>
    </source>
</evidence>
<evidence type="ECO:0000256" key="1">
    <source>
        <dbReference type="ARBA" id="ARBA00021994"/>
    </source>
</evidence>
<dbReference type="GO" id="GO:0005634">
    <property type="term" value="C:nucleus"/>
    <property type="evidence" value="ECO:0007669"/>
    <property type="project" value="TreeGrafter"/>
</dbReference>
<dbReference type="PANTHER" id="PTHR20835:SF0">
    <property type="entry name" value="E3 UBIQUITIN-PROTEIN LIGASE PPP1R11"/>
    <property type="match status" value="1"/>
</dbReference>